<sequence>MSSLTPKTYVLALTAEEIEKRLLAVDTLVSKDIIVQSLSSPTSDTVPSSQAVVDALSPINSTLNGLGALASKDSISLNSNETIGTLPISKGGTGGTNVPEAQQNLGILSESKIQDLINKSIPTIQQVALDSAQVSGVLPVAKGGTGSSNPAQALKNLGIHDSTGKVPVSQLPAVALTDTFPVSSEAQMLGLTAEAGDVAIRTDINKTFILMQSPASLLSNWKELLNDAEVKLTPQLREAIRRSYAEIGVTIVPGSFEEGGQLNQSNEAIISISDGQARSWTGSFPKVVTPGTSPTTSGFSNVSATSLRGTLLSPSGSENVVHKTKTVAQKLNELDDDIIVYSPVAGVLDDTPFVNDILNNHVGIYFSAGVYSIDPDVGIRVKSGSVIDGAGFMRVCLVAKQTGATVSELASYTKGSMLKRNFTVGVVNPYVSDVRINNISIILRHPTVVSSSNYVQIGIDLRNCDRAWVGSGVYVGNTTLDGMPYTWVPNRSTQAQGYGIVLGTRNSNSVDYCGGVGCILENVKVYGARKNIVVDDLQLTPDSAAHATIVRSPDIQIGVELISASGRYNAGTIFSDCLLQSLQRFNPTDVTVGMNLSGYNCKGEIRYLEGGPNCDIIASCSSTSSDCTVDVLYASVTGPSAGSLTDTGVNNVFSYRELTAVTGGKTTKGKLINTFNASYVRRKIISTFINTLGPQTVVGDSGVTVTRTGAGAYTLTVDKPFSGNLGVNISAKTNSSRQGFSFAYSARTNSSIHIDTYVNNSLLDPEEMTIEIFQV</sequence>
<keyword evidence="2" id="KW-1185">Reference proteome</keyword>
<dbReference type="Proteomes" id="UP000221506">
    <property type="component" value="Segment"/>
</dbReference>
<proteinExistence type="predicted"/>
<name>A0A1W6DXS8_9CAUD</name>
<gene>
    <name evidence="1" type="ORF">phiA829_185</name>
</gene>
<organism evidence="1 2">
    <name type="scientific">Aeromonas phage phiA8-29</name>
    <dbReference type="NCBI Taxonomy" id="1978922"/>
    <lineage>
        <taxon>Viruses</taxon>
        <taxon>Duplodnaviria</taxon>
        <taxon>Heunggongvirae</taxon>
        <taxon>Uroviricota</taxon>
        <taxon>Caudoviricetes</taxon>
        <taxon>Pantevenvirales</taxon>
        <taxon>Ackermannviridae</taxon>
        <taxon>Tedavirus</taxon>
        <taxon>Tedavirus A829</taxon>
    </lineage>
</organism>
<accession>A0A1W6DXS8</accession>
<dbReference type="EMBL" id="KY914485">
    <property type="protein sequence ID" value="ARK07820.1"/>
    <property type="molecule type" value="Genomic_DNA"/>
</dbReference>
<reference evidence="1 2" key="1">
    <citation type="submission" date="2017-04" db="EMBL/GenBank/DDBJ databases">
        <title>Complete genome sequence and characterization of temperature-dependent bacteriophage phiA8-29 infecting Aeromonas.</title>
        <authorList>
            <person name="He Y."/>
            <person name="Yang H."/>
        </authorList>
    </citation>
    <scope>NUCLEOTIDE SEQUENCE [LARGE SCALE GENOMIC DNA]</scope>
</reference>
<evidence type="ECO:0000313" key="1">
    <source>
        <dbReference type="EMBL" id="ARK07820.1"/>
    </source>
</evidence>
<protein>
    <submittedName>
        <fullName evidence="1">Putative tail fiber protein</fullName>
    </submittedName>
</protein>
<evidence type="ECO:0000313" key="2">
    <source>
        <dbReference type="Proteomes" id="UP000221506"/>
    </source>
</evidence>
<dbReference type="Gene3D" id="2.10.10.80">
    <property type="match status" value="1"/>
</dbReference>